<dbReference type="AlphaFoldDB" id="A0A9J5WAG8"/>
<dbReference type="Proteomes" id="UP000824120">
    <property type="component" value="Chromosome 12"/>
</dbReference>
<name>A0A9J5WAG8_SOLCO</name>
<proteinExistence type="predicted"/>
<keyword evidence="2" id="KW-1185">Reference proteome</keyword>
<gene>
    <name evidence="1" type="ORF">H5410_062299</name>
</gene>
<evidence type="ECO:0000313" key="1">
    <source>
        <dbReference type="EMBL" id="KAG5572533.1"/>
    </source>
</evidence>
<reference evidence="1 2" key="1">
    <citation type="submission" date="2020-09" db="EMBL/GenBank/DDBJ databases">
        <title>De no assembly of potato wild relative species, Solanum commersonii.</title>
        <authorList>
            <person name="Cho K."/>
        </authorList>
    </citation>
    <scope>NUCLEOTIDE SEQUENCE [LARGE SCALE GENOMIC DNA]</scope>
    <source>
        <strain evidence="1">LZ3.2</strain>
        <tissue evidence="1">Leaf</tissue>
    </source>
</reference>
<evidence type="ECO:0000313" key="2">
    <source>
        <dbReference type="Proteomes" id="UP000824120"/>
    </source>
</evidence>
<sequence>MESIAVGDSAGAVREGEKKMVRVCDEDGAWWGRSYLWSRRQEERQ</sequence>
<dbReference type="OrthoDB" id="418911at2759"/>
<comment type="caution">
    <text evidence="1">The sequence shown here is derived from an EMBL/GenBank/DDBJ whole genome shotgun (WGS) entry which is preliminary data.</text>
</comment>
<dbReference type="EMBL" id="JACXVP010000012">
    <property type="protein sequence ID" value="KAG5572533.1"/>
    <property type="molecule type" value="Genomic_DNA"/>
</dbReference>
<protein>
    <submittedName>
        <fullName evidence="1">Uncharacterized protein</fullName>
    </submittedName>
</protein>
<accession>A0A9J5WAG8</accession>
<organism evidence="1 2">
    <name type="scientific">Solanum commersonii</name>
    <name type="common">Commerson's wild potato</name>
    <name type="synonym">Commerson's nightshade</name>
    <dbReference type="NCBI Taxonomy" id="4109"/>
    <lineage>
        <taxon>Eukaryota</taxon>
        <taxon>Viridiplantae</taxon>
        <taxon>Streptophyta</taxon>
        <taxon>Embryophyta</taxon>
        <taxon>Tracheophyta</taxon>
        <taxon>Spermatophyta</taxon>
        <taxon>Magnoliopsida</taxon>
        <taxon>eudicotyledons</taxon>
        <taxon>Gunneridae</taxon>
        <taxon>Pentapetalae</taxon>
        <taxon>asterids</taxon>
        <taxon>lamiids</taxon>
        <taxon>Solanales</taxon>
        <taxon>Solanaceae</taxon>
        <taxon>Solanoideae</taxon>
        <taxon>Solaneae</taxon>
        <taxon>Solanum</taxon>
    </lineage>
</organism>